<dbReference type="SUPFAM" id="SSF54826">
    <property type="entry name" value="Enolase N-terminal domain-like"/>
    <property type="match status" value="1"/>
</dbReference>
<sequence length="63" mass="6536">MSGSPITDIEAIPLRIPLKPDLPGAALWGEELTAADSLLVKVTTDDGIIGWGEAFGLYGTPLA</sequence>
<feature type="non-terminal residue" evidence="1">
    <location>
        <position position="63"/>
    </location>
</feature>
<accession>A0A1B8S8Z5</accession>
<dbReference type="AlphaFoldDB" id="A0A1B8S8Z5"/>
<organism evidence="1 2">
    <name type="scientific">Mycolicibacter kumamotonensis</name>
    <dbReference type="NCBI Taxonomy" id="354243"/>
    <lineage>
        <taxon>Bacteria</taxon>
        <taxon>Bacillati</taxon>
        <taxon>Actinomycetota</taxon>
        <taxon>Actinomycetes</taxon>
        <taxon>Mycobacteriales</taxon>
        <taxon>Mycobacteriaceae</taxon>
        <taxon>Mycolicibacter</taxon>
    </lineage>
</organism>
<dbReference type="PATRIC" id="fig|354243.3.peg.5103"/>
<dbReference type="Gene3D" id="3.30.390.10">
    <property type="entry name" value="Enolase-like, N-terminal domain"/>
    <property type="match status" value="1"/>
</dbReference>
<proteinExistence type="predicted"/>
<evidence type="ECO:0008006" key="3">
    <source>
        <dbReference type="Google" id="ProtNLM"/>
    </source>
</evidence>
<dbReference type="InterPro" id="IPR029017">
    <property type="entry name" value="Enolase-like_N"/>
</dbReference>
<evidence type="ECO:0000313" key="2">
    <source>
        <dbReference type="Proteomes" id="UP000092668"/>
    </source>
</evidence>
<name>A0A1B8S8Z5_9MYCO</name>
<keyword evidence="2" id="KW-1185">Reference proteome</keyword>
<protein>
    <recommendedName>
        <fullName evidence="3">Mandelate racemase</fullName>
    </recommendedName>
</protein>
<gene>
    <name evidence="1" type="ORF">ACT18_24360</name>
</gene>
<evidence type="ECO:0000313" key="1">
    <source>
        <dbReference type="EMBL" id="OBY29194.1"/>
    </source>
</evidence>
<reference evidence="1 2" key="1">
    <citation type="submission" date="2015-06" db="EMBL/GenBank/DDBJ databases">
        <title>Genome sequence of Mycobacterium kumamotonense strain Roo.</title>
        <authorList>
            <person name="Greninger A.L."/>
            <person name="Cunningham G."/>
            <person name="Miller S."/>
        </authorList>
    </citation>
    <scope>NUCLEOTIDE SEQUENCE [LARGE SCALE GENOMIC DNA]</scope>
    <source>
        <strain evidence="1 2">Roo</strain>
    </source>
</reference>
<comment type="caution">
    <text evidence="1">The sequence shown here is derived from an EMBL/GenBank/DDBJ whole genome shotgun (WGS) entry which is preliminary data.</text>
</comment>
<dbReference type="Proteomes" id="UP000092668">
    <property type="component" value="Unassembled WGS sequence"/>
</dbReference>
<dbReference type="EMBL" id="LFOE01000144">
    <property type="protein sequence ID" value="OBY29194.1"/>
    <property type="molecule type" value="Genomic_DNA"/>
</dbReference>